<dbReference type="Pfam" id="PF12790">
    <property type="entry name" value="T6SS-SciN"/>
    <property type="match status" value="1"/>
</dbReference>
<keyword evidence="1" id="KW-0732">Signal</keyword>
<dbReference type="Proteomes" id="UP000078476">
    <property type="component" value="Unassembled WGS sequence"/>
</dbReference>
<comment type="caution">
    <text evidence="2">The sequence shown here is derived from an EMBL/GenBank/DDBJ whole genome shotgun (WGS) entry which is preliminary data.</text>
</comment>
<name>A0A177NIG5_9GAMM</name>
<dbReference type="Gene3D" id="2.60.40.4150">
    <property type="entry name" value="Type VI secretion system, lipoprotein SciN"/>
    <property type="match status" value="1"/>
</dbReference>
<dbReference type="EMBL" id="LUUI01000087">
    <property type="protein sequence ID" value="OAI17642.1"/>
    <property type="molecule type" value="Genomic_DNA"/>
</dbReference>
<dbReference type="PANTHER" id="PTHR37625:SF4">
    <property type="entry name" value="OUTER MEMBRANE LIPOPROTEIN"/>
    <property type="match status" value="1"/>
</dbReference>
<organism evidence="2 3">
    <name type="scientific">Methylomonas lenta</name>
    <dbReference type="NCBI Taxonomy" id="980561"/>
    <lineage>
        <taxon>Bacteria</taxon>
        <taxon>Pseudomonadati</taxon>
        <taxon>Pseudomonadota</taxon>
        <taxon>Gammaproteobacteria</taxon>
        <taxon>Methylococcales</taxon>
        <taxon>Methylococcaceae</taxon>
        <taxon>Methylomonas</taxon>
    </lineage>
</organism>
<accession>A0A177NIG5</accession>
<proteinExistence type="predicted"/>
<evidence type="ECO:0000313" key="3">
    <source>
        <dbReference type="Proteomes" id="UP000078476"/>
    </source>
</evidence>
<sequence>MKHSLSLFILAVFLQGCAGDPPVEVPPLPPTIVNLQINPAADLNADINGNGAPVMLRIYELREQSNFKSADFFALFNDDKATLAADLARKQELLLQPGDAKNISLQPEDDVRAVGLFAGFRQLDTAQWRVVTPFKAHETQTLVVTLKNNQMTLETAP</sequence>
<keyword evidence="3" id="KW-1185">Reference proteome</keyword>
<evidence type="ECO:0000313" key="2">
    <source>
        <dbReference type="EMBL" id="OAI17642.1"/>
    </source>
</evidence>
<protein>
    <submittedName>
        <fullName evidence="2">Type VI secretion protein</fullName>
    </submittedName>
</protein>
<dbReference type="STRING" id="980561.A1359_05995"/>
<dbReference type="PANTHER" id="PTHR37625">
    <property type="entry name" value="OUTER MEMBRANE LIPOPROTEIN-RELATED"/>
    <property type="match status" value="1"/>
</dbReference>
<gene>
    <name evidence="2" type="ORF">A1359_05995</name>
</gene>
<dbReference type="InterPro" id="IPR038706">
    <property type="entry name" value="Type_VI_SciN-like_sf"/>
</dbReference>
<dbReference type="PROSITE" id="PS51257">
    <property type="entry name" value="PROKAR_LIPOPROTEIN"/>
    <property type="match status" value="1"/>
</dbReference>
<dbReference type="NCBIfam" id="TIGR03352">
    <property type="entry name" value="VI_chp_3"/>
    <property type="match status" value="1"/>
</dbReference>
<feature type="signal peptide" evidence="1">
    <location>
        <begin position="1"/>
        <end position="18"/>
    </location>
</feature>
<reference evidence="2 3" key="1">
    <citation type="submission" date="2016-03" db="EMBL/GenBank/DDBJ databases">
        <authorList>
            <person name="Ploux O."/>
        </authorList>
    </citation>
    <scope>NUCLEOTIDE SEQUENCE [LARGE SCALE GENOMIC DNA]</scope>
    <source>
        <strain evidence="2 3">R-45370</strain>
    </source>
</reference>
<evidence type="ECO:0000256" key="1">
    <source>
        <dbReference type="SAM" id="SignalP"/>
    </source>
</evidence>
<dbReference type="OrthoDB" id="5471061at2"/>
<feature type="chain" id="PRO_5008069172" evidence="1">
    <location>
        <begin position="19"/>
        <end position="157"/>
    </location>
</feature>
<dbReference type="InterPro" id="IPR017734">
    <property type="entry name" value="T6SS_SciN"/>
</dbReference>
<dbReference type="RefSeq" id="WP_066979944.1">
    <property type="nucleotide sequence ID" value="NZ_LUUI01000087.1"/>
</dbReference>
<dbReference type="AlphaFoldDB" id="A0A177NIG5"/>